<evidence type="ECO:0000313" key="1">
    <source>
        <dbReference type="EMBL" id="EXX73765.1"/>
    </source>
</evidence>
<dbReference type="Proteomes" id="UP000022910">
    <property type="component" value="Unassembled WGS sequence"/>
</dbReference>
<evidence type="ECO:0008006" key="3">
    <source>
        <dbReference type="Google" id="ProtNLM"/>
    </source>
</evidence>
<comment type="caution">
    <text evidence="1">The sequence shown here is derived from an EMBL/GenBank/DDBJ whole genome shotgun (WGS) entry which is preliminary data.</text>
</comment>
<dbReference type="Pfam" id="PF08238">
    <property type="entry name" value="Sel1"/>
    <property type="match status" value="2"/>
</dbReference>
<dbReference type="HOGENOM" id="CLU_000288_36_12_1"/>
<dbReference type="SUPFAM" id="SSF81901">
    <property type="entry name" value="HCP-like"/>
    <property type="match status" value="1"/>
</dbReference>
<name>A0A015K298_RHIIW</name>
<dbReference type="Gene3D" id="1.25.40.10">
    <property type="entry name" value="Tetratricopeptide repeat domain"/>
    <property type="match status" value="1"/>
</dbReference>
<evidence type="ECO:0000313" key="2">
    <source>
        <dbReference type="Proteomes" id="UP000022910"/>
    </source>
</evidence>
<gene>
    <name evidence="1" type="ORF">RirG_057430</name>
</gene>
<dbReference type="AlphaFoldDB" id="A0A015K298"/>
<reference evidence="1 2" key="1">
    <citation type="submission" date="2014-02" db="EMBL/GenBank/DDBJ databases">
        <title>Single nucleus genome sequencing reveals high similarity among nuclei of an endomycorrhizal fungus.</title>
        <authorList>
            <person name="Lin K."/>
            <person name="Geurts R."/>
            <person name="Zhang Z."/>
            <person name="Limpens E."/>
            <person name="Saunders D.G."/>
            <person name="Mu D."/>
            <person name="Pang E."/>
            <person name="Cao H."/>
            <person name="Cha H."/>
            <person name="Lin T."/>
            <person name="Zhou Q."/>
            <person name="Shang Y."/>
            <person name="Li Y."/>
            <person name="Ivanov S."/>
            <person name="Sharma T."/>
            <person name="Velzen R.V."/>
            <person name="Ruijter N.D."/>
            <person name="Aanen D.K."/>
            <person name="Win J."/>
            <person name="Kamoun S."/>
            <person name="Bisseling T."/>
            <person name="Huang S."/>
        </authorList>
    </citation>
    <scope>NUCLEOTIDE SEQUENCE [LARGE SCALE GENOMIC DNA]</scope>
    <source>
        <strain evidence="2">DAOM197198w</strain>
    </source>
</reference>
<protein>
    <recommendedName>
        <fullName evidence="3">HCP-like protein</fullName>
    </recommendedName>
</protein>
<accession>A0A015K298</accession>
<organism evidence="1 2">
    <name type="scientific">Rhizophagus irregularis (strain DAOM 197198w)</name>
    <name type="common">Glomus intraradices</name>
    <dbReference type="NCBI Taxonomy" id="1432141"/>
    <lineage>
        <taxon>Eukaryota</taxon>
        <taxon>Fungi</taxon>
        <taxon>Fungi incertae sedis</taxon>
        <taxon>Mucoromycota</taxon>
        <taxon>Glomeromycotina</taxon>
        <taxon>Glomeromycetes</taxon>
        <taxon>Glomerales</taxon>
        <taxon>Glomeraceae</taxon>
        <taxon>Rhizophagus</taxon>
    </lineage>
</organism>
<dbReference type="SMART" id="SM00671">
    <property type="entry name" value="SEL1"/>
    <property type="match status" value="1"/>
</dbReference>
<dbReference type="OrthoDB" id="2384430at2759"/>
<dbReference type="PANTHER" id="PTHR45011">
    <property type="entry name" value="DAP3-BINDING CELL DEATH ENHANCER 1"/>
    <property type="match status" value="1"/>
</dbReference>
<dbReference type="InterPro" id="IPR006597">
    <property type="entry name" value="Sel1-like"/>
</dbReference>
<dbReference type="PANTHER" id="PTHR45011:SF1">
    <property type="entry name" value="DAP3-BINDING CELL DEATH ENHANCER 1"/>
    <property type="match status" value="1"/>
</dbReference>
<keyword evidence="2" id="KW-1185">Reference proteome</keyword>
<dbReference type="InterPro" id="IPR011990">
    <property type="entry name" value="TPR-like_helical_dom_sf"/>
</dbReference>
<dbReference type="EMBL" id="JEMT01013775">
    <property type="protein sequence ID" value="EXX73765.1"/>
    <property type="molecule type" value="Genomic_DNA"/>
</dbReference>
<proteinExistence type="predicted"/>
<dbReference type="InterPro" id="IPR052748">
    <property type="entry name" value="ISR_Activator"/>
</dbReference>
<sequence>MDMKLHIIVWVNVIKVELKAFEYYKKSAEKGYLNRIYILGCCYGNEIGTEIDNEKAVELYKGAANKGNKDAQKRLEMMSS</sequence>